<name>Q16XR3_AEDAE</name>
<accession>Q16XR3</accession>
<evidence type="ECO:0000256" key="1">
    <source>
        <dbReference type="SAM" id="MobiDB-lite"/>
    </source>
</evidence>
<feature type="region of interest" description="Disordered" evidence="1">
    <location>
        <begin position="40"/>
        <end position="84"/>
    </location>
</feature>
<evidence type="ECO:0000313" key="3">
    <source>
        <dbReference type="Proteomes" id="UP000682892"/>
    </source>
</evidence>
<dbReference type="HOGENOM" id="CLU_2529258_0_0_1"/>
<dbReference type="Proteomes" id="UP000682892">
    <property type="component" value="Unassembled WGS sequence"/>
</dbReference>
<dbReference type="OMA" id="GPRDCDE"/>
<dbReference type="AlphaFoldDB" id="Q16XR3"/>
<dbReference type="EMBL" id="CH477534">
    <property type="protein sequence ID" value="EAT39379.1"/>
    <property type="molecule type" value="Genomic_DNA"/>
</dbReference>
<gene>
    <name evidence="2" type="ORF">AaeL_AAEL008813</name>
</gene>
<protein>
    <submittedName>
        <fullName evidence="2">AAEL008813-PA</fullName>
    </submittedName>
</protein>
<evidence type="ECO:0000313" key="2">
    <source>
        <dbReference type="EMBL" id="EAT39379.1"/>
    </source>
</evidence>
<organism evidence="2 3">
    <name type="scientific">Aedes aegypti</name>
    <name type="common">Yellowfever mosquito</name>
    <name type="synonym">Culex aegypti</name>
    <dbReference type="NCBI Taxonomy" id="7159"/>
    <lineage>
        <taxon>Eukaryota</taxon>
        <taxon>Metazoa</taxon>
        <taxon>Ecdysozoa</taxon>
        <taxon>Arthropoda</taxon>
        <taxon>Hexapoda</taxon>
        <taxon>Insecta</taxon>
        <taxon>Pterygota</taxon>
        <taxon>Neoptera</taxon>
        <taxon>Endopterygota</taxon>
        <taxon>Diptera</taxon>
        <taxon>Nematocera</taxon>
        <taxon>Culicoidea</taxon>
        <taxon>Culicidae</taxon>
        <taxon>Culicinae</taxon>
        <taxon>Aedini</taxon>
        <taxon>Aedes</taxon>
        <taxon>Stegomyia</taxon>
    </lineage>
</organism>
<dbReference type="PaxDb" id="7159-AAEL008813-PA"/>
<feature type="compositionally biased region" description="Basic and acidic residues" evidence="1">
    <location>
        <begin position="72"/>
        <end position="84"/>
    </location>
</feature>
<reference evidence="2" key="1">
    <citation type="submission" date="2005-10" db="EMBL/GenBank/DDBJ databases">
        <authorList>
            <person name="Loftus B.J."/>
            <person name="Nene V.M."/>
            <person name="Hannick L.I."/>
            <person name="Bidwell S."/>
            <person name="Haas B."/>
            <person name="Amedeo P."/>
            <person name="Orvis J."/>
            <person name="Wortman J.R."/>
            <person name="White O.R."/>
            <person name="Salzberg S."/>
            <person name="Shumway M."/>
            <person name="Koo H."/>
            <person name="Zhao Y."/>
            <person name="Holmes M."/>
            <person name="Miller J."/>
            <person name="Schatz M."/>
            <person name="Pop M."/>
            <person name="Pai G."/>
            <person name="Utterback T."/>
            <person name="Rogers Y.-H."/>
            <person name="Kravitz S."/>
            <person name="Fraser C.M."/>
        </authorList>
    </citation>
    <scope>NUCLEOTIDE SEQUENCE</scope>
    <source>
        <strain evidence="2">Liverpool</strain>
    </source>
</reference>
<sequence length="84" mass="9552">MLQISFEVSRNGQVTQLQENVDGNKISDLIKSLKAMKESSNNTLTKLLQEETIKNTRKAEKDNDTDDTEGEEPTKDEPRKKIKS</sequence>
<reference evidence="2" key="2">
    <citation type="journal article" date="2007" name="Science">
        <title>Genome sequence of Aedes aegypti, a major arbovirus vector.</title>
        <authorList>
            <person name="Nene V."/>
            <person name="Wortman J.R."/>
            <person name="Lawson D."/>
            <person name="Haas B."/>
            <person name="Kodira C."/>
            <person name="Tu Z.J."/>
            <person name="Loftus B."/>
            <person name="Xi Z."/>
            <person name="Megy K."/>
            <person name="Grabherr M."/>
            <person name="Ren Q."/>
            <person name="Zdobnov E.M."/>
            <person name="Lobo N.F."/>
            <person name="Campbell K.S."/>
            <person name="Brown S.E."/>
            <person name="Bonaldo M.F."/>
            <person name="Zhu J."/>
            <person name="Sinkins S.P."/>
            <person name="Hogenkamp D.G."/>
            <person name="Amedeo P."/>
            <person name="Arensburger P."/>
            <person name="Atkinson P.W."/>
            <person name="Bidwell S."/>
            <person name="Biedler J."/>
            <person name="Birney E."/>
            <person name="Bruggner R.V."/>
            <person name="Costas J."/>
            <person name="Coy M.R."/>
            <person name="Crabtree J."/>
            <person name="Crawford M."/>
            <person name="Debruyn B."/>
            <person name="Decaprio D."/>
            <person name="Eiglmeier K."/>
            <person name="Eisenstadt E."/>
            <person name="El-Dorry H."/>
            <person name="Gelbart W.M."/>
            <person name="Gomes S.L."/>
            <person name="Hammond M."/>
            <person name="Hannick L.I."/>
            <person name="Hogan J.R."/>
            <person name="Holmes M.H."/>
            <person name="Jaffe D."/>
            <person name="Johnston J.S."/>
            <person name="Kennedy R.C."/>
            <person name="Koo H."/>
            <person name="Kravitz S."/>
            <person name="Kriventseva E.V."/>
            <person name="Kulp D."/>
            <person name="Labutti K."/>
            <person name="Lee E."/>
            <person name="Li S."/>
            <person name="Lovin D.D."/>
            <person name="Mao C."/>
            <person name="Mauceli E."/>
            <person name="Menck C.F."/>
            <person name="Miller J.R."/>
            <person name="Montgomery P."/>
            <person name="Mori A."/>
            <person name="Nascimento A.L."/>
            <person name="Naveira H.F."/>
            <person name="Nusbaum C."/>
            <person name="O'leary S."/>
            <person name="Orvis J."/>
            <person name="Pertea M."/>
            <person name="Quesneville H."/>
            <person name="Reidenbach K.R."/>
            <person name="Rogers Y.H."/>
            <person name="Roth C.W."/>
            <person name="Schneider J.R."/>
            <person name="Schatz M."/>
            <person name="Shumway M."/>
            <person name="Stanke M."/>
            <person name="Stinson E.O."/>
            <person name="Tubio J.M."/>
            <person name="Vanzee J.P."/>
            <person name="Verjovski-Almeida S."/>
            <person name="Werner D."/>
            <person name="White O."/>
            <person name="Wyder S."/>
            <person name="Zeng Q."/>
            <person name="Zhao Q."/>
            <person name="Zhao Y."/>
            <person name="Hill C.A."/>
            <person name="Raikhel A.S."/>
            <person name="Soares M.B."/>
            <person name="Knudson D.L."/>
            <person name="Lee N.H."/>
            <person name="Galagan J."/>
            <person name="Salzberg S.L."/>
            <person name="Paulsen I.T."/>
            <person name="Dimopoulos G."/>
            <person name="Collins F.H."/>
            <person name="Birren B."/>
            <person name="Fraser-Liggett C.M."/>
            <person name="Severson D.W."/>
        </authorList>
    </citation>
    <scope>NUCLEOTIDE SEQUENCE [LARGE SCALE GENOMIC DNA]</scope>
    <source>
        <strain evidence="2">Liverpool</strain>
    </source>
</reference>
<reference evidence="2" key="3">
    <citation type="submission" date="2012-09" db="EMBL/GenBank/DDBJ databases">
        <authorList>
            <consortium name="VectorBase"/>
        </authorList>
    </citation>
    <scope>NUCLEOTIDE SEQUENCE</scope>
    <source>
        <strain evidence="2">Liverpool</strain>
    </source>
</reference>
<proteinExistence type="predicted"/>
<feature type="compositionally biased region" description="Basic and acidic residues" evidence="1">
    <location>
        <begin position="48"/>
        <end position="62"/>
    </location>
</feature>